<organism evidence="2">
    <name type="scientific">Arundo donax</name>
    <name type="common">Giant reed</name>
    <name type="synonym">Donax arundinaceus</name>
    <dbReference type="NCBI Taxonomy" id="35708"/>
    <lineage>
        <taxon>Eukaryota</taxon>
        <taxon>Viridiplantae</taxon>
        <taxon>Streptophyta</taxon>
        <taxon>Embryophyta</taxon>
        <taxon>Tracheophyta</taxon>
        <taxon>Spermatophyta</taxon>
        <taxon>Magnoliopsida</taxon>
        <taxon>Liliopsida</taxon>
        <taxon>Poales</taxon>
        <taxon>Poaceae</taxon>
        <taxon>PACMAD clade</taxon>
        <taxon>Arundinoideae</taxon>
        <taxon>Arundineae</taxon>
        <taxon>Arundo</taxon>
    </lineage>
</organism>
<keyword evidence="1" id="KW-0472">Membrane</keyword>
<reference evidence="2" key="2">
    <citation type="journal article" date="2015" name="Data Brief">
        <title>Shoot transcriptome of the giant reed, Arundo donax.</title>
        <authorList>
            <person name="Barrero R.A."/>
            <person name="Guerrero F.D."/>
            <person name="Moolhuijzen P."/>
            <person name="Goolsby J.A."/>
            <person name="Tidwell J."/>
            <person name="Bellgard S.E."/>
            <person name="Bellgard M.I."/>
        </authorList>
    </citation>
    <scope>NUCLEOTIDE SEQUENCE</scope>
    <source>
        <tissue evidence="2">Shoot tissue taken approximately 20 cm above the soil surface</tissue>
    </source>
</reference>
<dbReference type="EMBL" id="GBRH01181180">
    <property type="protein sequence ID" value="JAE16716.1"/>
    <property type="molecule type" value="Transcribed_RNA"/>
</dbReference>
<proteinExistence type="predicted"/>
<dbReference type="AlphaFoldDB" id="A0A0A9G2E7"/>
<evidence type="ECO:0000313" key="2">
    <source>
        <dbReference type="EMBL" id="JAE16716.1"/>
    </source>
</evidence>
<sequence length="75" mass="8713">MHQCIFVQNFKLYCFLCIEIKSLIIAFSCATVSYRRKAQFLSVPQLKSNFEVCCRQFHAFAMSCRQIPLANKLVS</sequence>
<keyword evidence="1" id="KW-0812">Transmembrane</keyword>
<feature type="transmembrane region" description="Helical" evidence="1">
    <location>
        <begin position="12"/>
        <end position="34"/>
    </location>
</feature>
<keyword evidence="1" id="KW-1133">Transmembrane helix</keyword>
<evidence type="ECO:0000256" key="1">
    <source>
        <dbReference type="SAM" id="Phobius"/>
    </source>
</evidence>
<accession>A0A0A9G2E7</accession>
<reference evidence="2" key="1">
    <citation type="submission" date="2014-09" db="EMBL/GenBank/DDBJ databases">
        <authorList>
            <person name="Magalhaes I.L.F."/>
            <person name="Oliveira U."/>
            <person name="Santos F.R."/>
            <person name="Vidigal T.H.D.A."/>
            <person name="Brescovit A.D."/>
            <person name="Santos A.J."/>
        </authorList>
    </citation>
    <scope>NUCLEOTIDE SEQUENCE</scope>
    <source>
        <tissue evidence="2">Shoot tissue taken approximately 20 cm above the soil surface</tissue>
    </source>
</reference>
<name>A0A0A9G2E7_ARUDO</name>
<protein>
    <submittedName>
        <fullName evidence="2">Uncharacterized protein</fullName>
    </submittedName>
</protein>